<evidence type="ECO:0000313" key="2">
    <source>
        <dbReference type="Proteomes" id="UP000292781"/>
    </source>
</evidence>
<keyword evidence="2" id="KW-1185">Reference proteome</keyword>
<organism evidence="1 2">
    <name type="scientific">Siculibacillus lacustris</name>
    <dbReference type="NCBI Taxonomy" id="1549641"/>
    <lineage>
        <taxon>Bacteria</taxon>
        <taxon>Pseudomonadati</taxon>
        <taxon>Pseudomonadota</taxon>
        <taxon>Alphaproteobacteria</taxon>
        <taxon>Hyphomicrobiales</taxon>
        <taxon>Ancalomicrobiaceae</taxon>
        <taxon>Siculibacillus</taxon>
    </lineage>
</organism>
<dbReference type="AlphaFoldDB" id="A0A4Q9VDQ2"/>
<reference evidence="1 2" key="1">
    <citation type="submission" date="2019-02" db="EMBL/GenBank/DDBJ databases">
        <title>Siculibacillus lacustris gen. nov., sp. nov., a new rosette-forming bacterium isolated from a freshwater crater lake (Lake St. Ana, Romania).</title>
        <authorList>
            <person name="Felfoldi T."/>
            <person name="Marton Z."/>
            <person name="Szabo A."/>
            <person name="Mentes A."/>
            <person name="Boka K."/>
            <person name="Marialigeti K."/>
            <person name="Mathe I."/>
            <person name="Koncz M."/>
            <person name="Schumann P."/>
            <person name="Toth E."/>
        </authorList>
    </citation>
    <scope>NUCLEOTIDE SEQUENCE [LARGE SCALE GENOMIC DNA]</scope>
    <source>
        <strain evidence="1 2">SA-279</strain>
    </source>
</reference>
<protein>
    <submittedName>
        <fullName evidence="1">Uncharacterized protein</fullName>
    </submittedName>
</protein>
<proteinExistence type="predicted"/>
<dbReference type="Proteomes" id="UP000292781">
    <property type="component" value="Unassembled WGS sequence"/>
</dbReference>
<dbReference type="EMBL" id="SJFN01000052">
    <property type="protein sequence ID" value="TBW32834.1"/>
    <property type="molecule type" value="Genomic_DNA"/>
</dbReference>
<accession>A0A4Q9VDQ2</accession>
<comment type="caution">
    <text evidence="1">The sequence shown here is derived from an EMBL/GenBank/DDBJ whole genome shotgun (WGS) entry which is preliminary data.</text>
</comment>
<dbReference type="OrthoDB" id="8255609at2"/>
<name>A0A4Q9VDQ2_9HYPH</name>
<dbReference type="RefSeq" id="WP_131311664.1">
    <property type="nucleotide sequence ID" value="NZ_SJFN01000052.1"/>
</dbReference>
<sequence>MSPTAKPGISIFVLGATHFDKISAVEGLAPDLTMLQAFHDMDRQGLSSDERVCFLKAKYGRMPAAIPDPTVDEVG</sequence>
<evidence type="ECO:0000313" key="1">
    <source>
        <dbReference type="EMBL" id="TBW32834.1"/>
    </source>
</evidence>
<gene>
    <name evidence="1" type="ORF">EYW49_21395</name>
</gene>